<name>A0A1V9FQ51_9BACT</name>
<protein>
    <recommendedName>
        <fullName evidence="3">6-bladed beta-propeller</fullName>
    </recommendedName>
</protein>
<reference evidence="1 2" key="1">
    <citation type="submission" date="2016-03" db="EMBL/GenBank/DDBJ databases">
        <title>Niastella vici sp. nov., isolated from farmland soil.</title>
        <authorList>
            <person name="Chen L."/>
            <person name="Wang D."/>
            <person name="Yang S."/>
            <person name="Wang G."/>
        </authorList>
    </citation>
    <scope>NUCLEOTIDE SEQUENCE [LARGE SCALE GENOMIC DNA]</scope>
    <source>
        <strain evidence="1 2">DJ57</strain>
    </source>
</reference>
<dbReference type="Proteomes" id="UP000192796">
    <property type="component" value="Unassembled WGS sequence"/>
</dbReference>
<accession>A0A1V9FQ51</accession>
<evidence type="ECO:0008006" key="3">
    <source>
        <dbReference type="Google" id="ProtNLM"/>
    </source>
</evidence>
<dbReference type="STRING" id="1703345.A3860_33045"/>
<gene>
    <name evidence="1" type="ORF">A3860_33045</name>
</gene>
<evidence type="ECO:0000313" key="2">
    <source>
        <dbReference type="Proteomes" id="UP000192796"/>
    </source>
</evidence>
<evidence type="ECO:0000313" key="1">
    <source>
        <dbReference type="EMBL" id="OQP60495.1"/>
    </source>
</evidence>
<organism evidence="1 2">
    <name type="scientific">Niastella vici</name>
    <dbReference type="NCBI Taxonomy" id="1703345"/>
    <lineage>
        <taxon>Bacteria</taxon>
        <taxon>Pseudomonadati</taxon>
        <taxon>Bacteroidota</taxon>
        <taxon>Chitinophagia</taxon>
        <taxon>Chitinophagales</taxon>
        <taxon>Chitinophagaceae</taxon>
        <taxon>Niastella</taxon>
    </lineage>
</organism>
<dbReference type="AlphaFoldDB" id="A0A1V9FQ51"/>
<keyword evidence="2" id="KW-1185">Reference proteome</keyword>
<comment type="caution">
    <text evidence="1">The sequence shown here is derived from an EMBL/GenBank/DDBJ whole genome shotgun (WGS) entry which is preliminary data.</text>
</comment>
<sequence>MITANISIAQVVPRLRIDSAQSYGGTVSEYFYSVEYIPLETTKESLFGDVFQLLVTDSSIIVYDLDTKYVLFFTLSGKYITKIKENWPPVIFYDKSKQILKVISTVIGTNGQQAKKLNSAYYSCTGRKLNEKPPVSLMKIDENAALFPMQNDFYLSARSCYFPKGKLPEDSVIYLANIYHDDSLYRSVFPFNQKDNPCFCSVLGGQAAITPVPDDPDAFYASLPSEYAIYKVSTDTIIKLYQLVLPANSSVPKNLLASNNQAYLDSFRTGRGIAQRVIKGIKNVYLSNQLLLFKLDPFGVPLFHNSSESEYQYNFIYNTGSGRLVSLERITSDAKNYFLPLAGSFQFALFGLQYANGNFYTCVSSLDMFSARENTRSKNPQYPPVLQEYFNTQNRKSNPVIVKMKLK</sequence>
<dbReference type="EMBL" id="LVYD01000061">
    <property type="protein sequence ID" value="OQP60495.1"/>
    <property type="molecule type" value="Genomic_DNA"/>
</dbReference>
<dbReference type="Pfam" id="PF17170">
    <property type="entry name" value="DUF5128"/>
    <property type="match status" value="1"/>
</dbReference>
<proteinExistence type="predicted"/>